<dbReference type="InterPro" id="IPR050188">
    <property type="entry name" value="RluA_PseudoU_synthase"/>
</dbReference>
<keyword evidence="4" id="KW-1185">Reference proteome</keyword>
<dbReference type="SUPFAM" id="SSF55120">
    <property type="entry name" value="Pseudouridine synthase"/>
    <property type="match status" value="1"/>
</dbReference>
<dbReference type="EC" id="5.4.99.28" evidence="3"/>
<dbReference type="GO" id="GO:0003723">
    <property type="term" value="F:RNA binding"/>
    <property type="evidence" value="ECO:0007669"/>
    <property type="project" value="InterPro"/>
</dbReference>
<evidence type="ECO:0000313" key="4">
    <source>
        <dbReference type="Proteomes" id="UP000575898"/>
    </source>
</evidence>
<keyword evidence="3" id="KW-0413">Isomerase</keyword>
<dbReference type="GO" id="GO:0000455">
    <property type="term" value="P:enzyme-directed rRNA pseudouridine synthesis"/>
    <property type="evidence" value="ECO:0007669"/>
    <property type="project" value="TreeGrafter"/>
</dbReference>
<dbReference type="AlphaFoldDB" id="A0A840MQU1"/>
<dbReference type="Pfam" id="PF00849">
    <property type="entry name" value="PseudoU_synth_2"/>
    <property type="match status" value="1"/>
</dbReference>
<protein>
    <submittedName>
        <fullName evidence="3">tRNA pseudouridine32 synthase/23S rRNA pseudouridine746 synthase</fullName>
        <ecNumber evidence="3">5.4.99.28</ecNumber>
        <ecNumber evidence="3">5.4.99.29</ecNumber>
    </submittedName>
</protein>
<dbReference type="GO" id="GO:0160142">
    <property type="term" value="F:23S rRNA pseudouridine(746) synthase activity"/>
    <property type="evidence" value="ECO:0007669"/>
    <property type="project" value="UniProtKB-EC"/>
</dbReference>
<evidence type="ECO:0000256" key="1">
    <source>
        <dbReference type="ARBA" id="ARBA00010876"/>
    </source>
</evidence>
<dbReference type="Gene3D" id="3.30.2350.10">
    <property type="entry name" value="Pseudouridine synthase"/>
    <property type="match status" value="1"/>
</dbReference>
<evidence type="ECO:0000259" key="2">
    <source>
        <dbReference type="Pfam" id="PF00849"/>
    </source>
</evidence>
<dbReference type="PANTHER" id="PTHR21600">
    <property type="entry name" value="MITOCHONDRIAL RNA PSEUDOURIDINE SYNTHASE"/>
    <property type="match status" value="1"/>
</dbReference>
<dbReference type="InterPro" id="IPR006145">
    <property type="entry name" value="PsdUridine_synth_RsuA/RluA"/>
</dbReference>
<sequence length="243" mass="27262">MQDIDADGLSTTQLGELSLCPCVFEDEHVLIVNKAPGVDFHRHEDEPSLIDRVRAQHPATTLLTVHRLDKVTSGLVVFAKHPEVASELGRRFEAGEIEKFYLALANRPPRKKQGLIKGDMIKARGGAWRLSTTYEHPAITQFFSYSLQPGLRLFLLRPRTGRTHQLRVAMKALGAPILGDALYGGECAGVDRTYLHAFCLRFALLGKAYQIVCWPDQGRLFQVTPLDELASLHEPWLLPWPQC</sequence>
<dbReference type="CDD" id="cd02869">
    <property type="entry name" value="PseudoU_synth_RluA_like"/>
    <property type="match status" value="1"/>
</dbReference>
<gene>
    <name evidence="3" type="ORF">HNQ59_003103</name>
</gene>
<reference evidence="3 4" key="1">
    <citation type="submission" date="2020-08" db="EMBL/GenBank/DDBJ databases">
        <title>Genomic Encyclopedia of Type Strains, Phase IV (KMG-IV): sequencing the most valuable type-strain genomes for metagenomic binning, comparative biology and taxonomic classification.</title>
        <authorList>
            <person name="Goeker M."/>
        </authorList>
    </citation>
    <scope>NUCLEOTIDE SEQUENCE [LARGE SCALE GENOMIC DNA]</scope>
    <source>
        <strain evidence="3 4">DSM 27165</strain>
    </source>
</reference>
<feature type="domain" description="Pseudouridine synthase RsuA/RluA-like" evidence="2">
    <location>
        <begin position="28"/>
        <end position="171"/>
    </location>
</feature>
<dbReference type="Proteomes" id="UP000575898">
    <property type="component" value="Unassembled WGS sequence"/>
</dbReference>
<dbReference type="NCBIfam" id="TIGR01621">
    <property type="entry name" value="RluA-like"/>
    <property type="match status" value="1"/>
</dbReference>
<evidence type="ECO:0000313" key="3">
    <source>
        <dbReference type="EMBL" id="MBB5019795.1"/>
    </source>
</evidence>
<proteinExistence type="inferred from homology"/>
<dbReference type="GO" id="GO:0160151">
    <property type="term" value="F:tRNA pseudouridine(32) synthase activity"/>
    <property type="evidence" value="ECO:0007669"/>
    <property type="project" value="UniProtKB-EC"/>
</dbReference>
<dbReference type="PROSITE" id="PS01129">
    <property type="entry name" value="PSI_RLU"/>
    <property type="match status" value="1"/>
</dbReference>
<dbReference type="InterPro" id="IPR006508">
    <property type="entry name" value="PsdUridine_synth_RluA-like"/>
</dbReference>
<organism evidence="3 4">
    <name type="scientific">Chitinivorax tropicus</name>
    <dbReference type="NCBI Taxonomy" id="714531"/>
    <lineage>
        <taxon>Bacteria</taxon>
        <taxon>Pseudomonadati</taxon>
        <taxon>Pseudomonadota</taxon>
        <taxon>Betaproteobacteria</taxon>
        <taxon>Chitinivorax</taxon>
    </lineage>
</organism>
<name>A0A840MQU1_9PROT</name>
<accession>A0A840MQU1</accession>
<dbReference type="EMBL" id="JACHHY010000020">
    <property type="protein sequence ID" value="MBB5019795.1"/>
    <property type="molecule type" value="Genomic_DNA"/>
</dbReference>
<dbReference type="PANTHER" id="PTHR21600:SF87">
    <property type="entry name" value="RNA PSEUDOURIDYLATE SYNTHASE DOMAIN-CONTAINING PROTEIN 1"/>
    <property type="match status" value="1"/>
</dbReference>
<dbReference type="InterPro" id="IPR020103">
    <property type="entry name" value="PsdUridine_synth_cat_dom_sf"/>
</dbReference>
<comment type="caution">
    <text evidence="3">The sequence shown here is derived from an EMBL/GenBank/DDBJ whole genome shotgun (WGS) entry which is preliminary data.</text>
</comment>
<comment type="similarity">
    <text evidence="1">Belongs to the pseudouridine synthase RluA family.</text>
</comment>
<dbReference type="EC" id="5.4.99.29" evidence="3"/>
<dbReference type="InterPro" id="IPR006224">
    <property type="entry name" value="PsdUridine_synth_RluA-like_CS"/>
</dbReference>
<dbReference type="RefSeq" id="WP_343074294.1">
    <property type="nucleotide sequence ID" value="NZ_JACHHY010000020.1"/>
</dbReference>